<keyword evidence="13" id="KW-1185">Reference proteome</keyword>
<evidence type="ECO:0000256" key="7">
    <source>
        <dbReference type="ARBA" id="ARBA00023136"/>
    </source>
</evidence>
<dbReference type="EMBL" id="AFRT01001655">
    <property type="protein sequence ID" value="ELU39696.1"/>
    <property type="molecule type" value="Genomic_DNA"/>
</dbReference>
<dbReference type="OrthoDB" id="1734229at2759"/>
<dbReference type="PROSITE" id="PS50076">
    <property type="entry name" value="DNAJ_2"/>
    <property type="match status" value="1"/>
</dbReference>
<sequence>MAQYNYEGGLASYFILTFLSLVLIPLTLSFKSSGQRREVKEVRSVLCKAWSQVCTVASIRASILSTRYRLLVTIALWAVFGAVAYNAATTKSDTKIYNPFEILGIKGTSEKDIKRHYKKLSVKFHPDKVKLVANQTMESVAAHFVELTKAYKSYSRLTDETVRQNLEQYGHPDGKQEFSVGIAIPKWVVEGKNSMFVLAFYGAIFMGILPLVVGRWWFGSRGLTKDGVHGNTASLFFKGVTEDASIDFLVSLLSRGFSAEQKAFSRKVAHTPAVEDDLNGLETEIKVLLGPRWSTVAQTAKVPEARRALVLLYAHLLRLPVNNDVLRKEQATLILRAPTLLTSLLTMTLSRNWAASSLQLMHLHAYLAQAILPSPLIESPSTALLQYPNVKKEDTAAVRSGEVSELLSNLSDKDVASGVRAAAANSGKLDIIDAKFKVIGERIVTPNAIVNLLFRAQVTPRIKPEGKEKETELSVEEAKAAAKALDERENAFLATRHETEPLDDEATDLTKFVHAPHWPEIIFGPQKFSDVPEASGSTSGVGAKGRLYKLQFQSPPQVGTYAFRAVFVSDTFVGDDLAMDLSLTVEDVSALTSEEAGAEDEISDPDEDTLAGQMAAMRGGAVKRRADDESEDESDTDGDESDSSDDSISKRRPYDRRMMFGYVDHSRHFDCQFGANPTYISPLPSSKPSGPPQPHQPPRSSQISNDRKMSSCVRHPVSLDCNAKFVAYSLLSGFGHITERVCDATRFILSLLPSGINDRRLVKVPMTDHAYTLAQLYLPELRVMSSRHSYVHDKTLRNFKQAGAILNIIVSPLISHLSREEQKYLVGSINDAETLLSNPLDILNELIAAWKIRHFELFTNWRSLPVSGVEQYHFGVKLPVPLSLEEILTPLPYPSKVSQVKRTRIVGCQKTANFCTNSSCDQRDQLRKPMDLQPATRFVPSKCTNGSNIKALDSIPRQFVLSHLRYAQSSSDSSSVSTDDCGFSSMSSRSSSPLIADEIYEESTWDLVEEGYDLDLGCACHLEHVCGAYVGCRSMGNKAGRYHLKRSGTRIMDSWRSLLKTR</sequence>
<evidence type="ECO:0000256" key="2">
    <source>
        <dbReference type="ARBA" id="ARBA00022448"/>
    </source>
</evidence>
<dbReference type="InterPro" id="IPR004179">
    <property type="entry name" value="Sec63-dom"/>
</dbReference>
<dbReference type="InterPro" id="IPR014756">
    <property type="entry name" value="Ig_E-set"/>
</dbReference>
<evidence type="ECO:0000256" key="4">
    <source>
        <dbReference type="ARBA" id="ARBA00022824"/>
    </source>
</evidence>
<dbReference type="Proteomes" id="UP000011668">
    <property type="component" value="Unassembled WGS sequence"/>
</dbReference>
<dbReference type="GO" id="GO:0008320">
    <property type="term" value="F:protein transmembrane transporter activity"/>
    <property type="evidence" value="ECO:0007669"/>
    <property type="project" value="TreeGrafter"/>
</dbReference>
<evidence type="ECO:0000256" key="6">
    <source>
        <dbReference type="ARBA" id="ARBA00022989"/>
    </source>
</evidence>
<evidence type="ECO:0000256" key="9">
    <source>
        <dbReference type="SAM" id="MobiDB-lite"/>
    </source>
</evidence>
<dbReference type="GO" id="GO:0031207">
    <property type="term" value="C:Sec62/Sec63 complex"/>
    <property type="evidence" value="ECO:0007669"/>
    <property type="project" value="TreeGrafter"/>
</dbReference>
<dbReference type="SUPFAM" id="SSF81296">
    <property type="entry name" value="E set domains"/>
    <property type="match status" value="1"/>
</dbReference>
<keyword evidence="8" id="KW-0143">Chaperone</keyword>
<organism evidence="12 13">
    <name type="scientific">Thanatephorus cucumeris (strain AG1-IA)</name>
    <name type="common">Rice sheath blight fungus</name>
    <name type="synonym">Rhizoctonia solani</name>
    <dbReference type="NCBI Taxonomy" id="983506"/>
    <lineage>
        <taxon>Eukaryota</taxon>
        <taxon>Fungi</taxon>
        <taxon>Dikarya</taxon>
        <taxon>Basidiomycota</taxon>
        <taxon>Agaricomycotina</taxon>
        <taxon>Agaricomycetes</taxon>
        <taxon>Cantharellales</taxon>
        <taxon>Ceratobasidiaceae</taxon>
        <taxon>Rhizoctonia</taxon>
        <taxon>Rhizoctonia solani AG-1</taxon>
    </lineage>
</organism>
<reference evidence="12 13" key="1">
    <citation type="journal article" date="2013" name="Nat. Commun.">
        <title>The evolution and pathogenic mechanisms of the rice sheath blight pathogen.</title>
        <authorList>
            <person name="Zheng A."/>
            <person name="Lin R."/>
            <person name="Xu L."/>
            <person name="Qin P."/>
            <person name="Tang C."/>
            <person name="Ai P."/>
            <person name="Zhang D."/>
            <person name="Liu Y."/>
            <person name="Sun Z."/>
            <person name="Feng H."/>
            <person name="Wang Y."/>
            <person name="Chen Y."/>
            <person name="Liang X."/>
            <person name="Fu R."/>
            <person name="Li Q."/>
            <person name="Zhang J."/>
            <person name="Yu X."/>
            <person name="Xie Z."/>
            <person name="Ding L."/>
            <person name="Guan P."/>
            <person name="Tang J."/>
            <person name="Liang Y."/>
            <person name="Wang S."/>
            <person name="Deng Q."/>
            <person name="Li S."/>
            <person name="Zhu J."/>
            <person name="Wang L."/>
            <person name="Liu H."/>
            <person name="Li P."/>
        </authorList>
    </citation>
    <scope>NUCLEOTIDE SEQUENCE [LARGE SCALE GENOMIC DNA]</scope>
    <source>
        <strain evidence="13">AG-1 IA</strain>
    </source>
</reference>
<protein>
    <submittedName>
        <fullName evidence="12">Translocation protein sec63</fullName>
    </submittedName>
</protein>
<evidence type="ECO:0000256" key="10">
    <source>
        <dbReference type="SAM" id="Phobius"/>
    </source>
</evidence>
<keyword evidence="7 10" id="KW-0472">Membrane</keyword>
<dbReference type="FunFam" id="1.10.287.110:FF:000039">
    <property type="entry name" value="Protein translocation complex component (Npl1)"/>
    <property type="match status" value="1"/>
</dbReference>
<evidence type="ECO:0000313" key="12">
    <source>
        <dbReference type="EMBL" id="ELU39696.1"/>
    </source>
</evidence>
<evidence type="ECO:0000256" key="5">
    <source>
        <dbReference type="ARBA" id="ARBA00022927"/>
    </source>
</evidence>
<dbReference type="Gene3D" id="1.10.3380.10">
    <property type="entry name" value="Sec63 N-terminal domain-like domain"/>
    <property type="match status" value="1"/>
</dbReference>
<evidence type="ECO:0000256" key="8">
    <source>
        <dbReference type="ARBA" id="ARBA00023186"/>
    </source>
</evidence>
<feature type="transmembrane region" description="Helical" evidence="10">
    <location>
        <begin position="195"/>
        <end position="218"/>
    </location>
</feature>
<feature type="region of interest" description="Disordered" evidence="9">
    <location>
        <begin position="618"/>
        <end position="651"/>
    </location>
</feature>
<evidence type="ECO:0000256" key="3">
    <source>
        <dbReference type="ARBA" id="ARBA00022692"/>
    </source>
</evidence>
<keyword evidence="6 10" id="KW-1133">Transmembrane helix</keyword>
<dbReference type="SUPFAM" id="SSF158702">
    <property type="entry name" value="Sec63 N-terminal domain-like"/>
    <property type="match status" value="1"/>
</dbReference>
<dbReference type="PANTHER" id="PTHR24075">
    <property type="entry name" value="SEC63 DOMAIN-CONTAINING"/>
    <property type="match status" value="1"/>
</dbReference>
<dbReference type="CDD" id="cd06257">
    <property type="entry name" value="DnaJ"/>
    <property type="match status" value="1"/>
</dbReference>
<feature type="region of interest" description="Disordered" evidence="9">
    <location>
        <begin position="680"/>
        <end position="709"/>
    </location>
</feature>
<proteinExistence type="predicted"/>
<feature type="transmembrane region" description="Helical" evidence="10">
    <location>
        <begin position="68"/>
        <end position="88"/>
    </location>
</feature>
<feature type="transmembrane region" description="Helical" evidence="10">
    <location>
        <begin position="12"/>
        <end position="30"/>
    </location>
</feature>
<dbReference type="GO" id="GO:0006620">
    <property type="term" value="P:post-translational protein targeting to endoplasmic reticulum membrane"/>
    <property type="evidence" value="ECO:0007669"/>
    <property type="project" value="TreeGrafter"/>
</dbReference>
<dbReference type="GO" id="GO:0006614">
    <property type="term" value="P:SRP-dependent cotranslational protein targeting to membrane"/>
    <property type="evidence" value="ECO:0007669"/>
    <property type="project" value="TreeGrafter"/>
</dbReference>
<comment type="subcellular location">
    <subcellularLocation>
        <location evidence="1">Endoplasmic reticulum membrane</location>
        <topology evidence="1">Multi-pass membrane protein</topology>
    </subcellularLocation>
</comment>
<keyword evidence="3 10" id="KW-0812">Transmembrane</keyword>
<dbReference type="Pfam" id="PF00226">
    <property type="entry name" value="DnaJ"/>
    <property type="match status" value="1"/>
</dbReference>
<dbReference type="STRING" id="983506.L8WNF2"/>
<dbReference type="HOGENOM" id="CLU_289051_0_0_1"/>
<keyword evidence="5" id="KW-0653">Protein transport</keyword>
<feature type="domain" description="J" evidence="11">
    <location>
        <begin position="98"/>
        <end position="170"/>
    </location>
</feature>
<dbReference type="AlphaFoldDB" id="L8WNF2"/>
<dbReference type="SMART" id="SM00271">
    <property type="entry name" value="DnaJ"/>
    <property type="match status" value="1"/>
</dbReference>
<name>L8WNF2_THACA</name>
<dbReference type="SUPFAM" id="SSF46565">
    <property type="entry name" value="Chaperone J-domain"/>
    <property type="match status" value="1"/>
</dbReference>
<dbReference type="InterPro" id="IPR001623">
    <property type="entry name" value="DnaJ_domain"/>
</dbReference>
<dbReference type="PANTHER" id="PTHR24075:SF0">
    <property type="entry name" value="TRANSLOCATION PROTEIN SEC63 HOMOLOG"/>
    <property type="match status" value="1"/>
</dbReference>
<comment type="caution">
    <text evidence="12">The sequence shown here is derived from an EMBL/GenBank/DDBJ whole genome shotgun (WGS) entry which is preliminary data.</text>
</comment>
<accession>L8WNF2</accession>
<keyword evidence="2" id="KW-0813">Transport</keyword>
<dbReference type="GO" id="GO:0003723">
    <property type="term" value="F:RNA binding"/>
    <property type="evidence" value="ECO:0007669"/>
    <property type="project" value="TreeGrafter"/>
</dbReference>
<keyword evidence="4" id="KW-0256">Endoplasmic reticulum</keyword>
<dbReference type="InterPro" id="IPR036869">
    <property type="entry name" value="J_dom_sf"/>
</dbReference>
<evidence type="ECO:0000259" key="11">
    <source>
        <dbReference type="PROSITE" id="PS50076"/>
    </source>
</evidence>
<dbReference type="Pfam" id="PF02889">
    <property type="entry name" value="Sec63"/>
    <property type="match status" value="1"/>
</dbReference>
<evidence type="ECO:0000313" key="13">
    <source>
        <dbReference type="Proteomes" id="UP000011668"/>
    </source>
</evidence>
<feature type="compositionally biased region" description="Acidic residues" evidence="9">
    <location>
        <begin position="628"/>
        <end position="645"/>
    </location>
</feature>
<evidence type="ECO:0000256" key="1">
    <source>
        <dbReference type="ARBA" id="ARBA00004477"/>
    </source>
</evidence>
<gene>
    <name evidence="12" type="ORF">AG1IA_06268</name>
</gene>
<dbReference type="Gene3D" id="1.10.287.110">
    <property type="entry name" value="DnaJ domain"/>
    <property type="match status" value="1"/>
</dbReference>